<dbReference type="Proteomes" id="UP000568839">
    <property type="component" value="Unassembled WGS sequence"/>
</dbReference>
<gene>
    <name evidence="4" type="ORF">HNR44_002553</name>
</gene>
<dbReference type="AlphaFoldDB" id="A0A841PP78"/>
<keyword evidence="1" id="KW-0808">Transferase</keyword>
<evidence type="ECO:0000256" key="2">
    <source>
        <dbReference type="ARBA" id="ARBA00023315"/>
    </source>
</evidence>
<dbReference type="SUPFAM" id="SSF55729">
    <property type="entry name" value="Acyl-CoA N-acyltransferases (Nat)"/>
    <property type="match status" value="1"/>
</dbReference>
<dbReference type="RefSeq" id="WP_184404625.1">
    <property type="nucleotide sequence ID" value="NZ_JACHHJ010000003.1"/>
</dbReference>
<evidence type="ECO:0000259" key="3">
    <source>
        <dbReference type="PROSITE" id="PS51186"/>
    </source>
</evidence>
<dbReference type="GO" id="GO:0016747">
    <property type="term" value="F:acyltransferase activity, transferring groups other than amino-acyl groups"/>
    <property type="evidence" value="ECO:0007669"/>
    <property type="project" value="InterPro"/>
</dbReference>
<dbReference type="GO" id="GO:0005840">
    <property type="term" value="C:ribosome"/>
    <property type="evidence" value="ECO:0007669"/>
    <property type="project" value="UniProtKB-KW"/>
</dbReference>
<dbReference type="InterPro" id="IPR016181">
    <property type="entry name" value="Acyl_CoA_acyltransferase"/>
</dbReference>
<organism evidence="4 5">
    <name type="scientific">Geomicrobium halophilum</name>
    <dbReference type="NCBI Taxonomy" id="549000"/>
    <lineage>
        <taxon>Bacteria</taxon>
        <taxon>Bacillati</taxon>
        <taxon>Bacillota</taxon>
        <taxon>Bacilli</taxon>
        <taxon>Bacillales</taxon>
        <taxon>Geomicrobium</taxon>
    </lineage>
</organism>
<sequence length="169" mass="19672">MIRQAKHEDVEQIVKIAKKAIHVMNAEGSDQWNTDYPTRVHFSNDIDHQSLYVKEESGQLMGFIVVDQDIANTYQYVTWSFPDEEAGTFHRLAVDPYIRNKGVAKELIQFAETKCKEEGLKAMKVDTYELNTKTQRLFERLGYNYVGKSKEGSGKPYPFYFYEKLLNVE</sequence>
<keyword evidence="2" id="KW-0012">Acyltransferase</keyword>
<keyword evidence="5" id="KW-1185">Reference proteome</keyword>
<dbReference type="Pfam" id="PF00583">
    <property type="entry name" value="Acetyltransf_1"/>
    <property type="match status" value="1"/>
</dbReference>
<evidence type="ECO:0000256" key="1">
    <source>
        <dbReference type="ARBA" id="ARBA00022679"/>
    </source>
</evidence>
<comment type="caution">
    <text evidence="4">The sequence shown here is derived from an EMBL/GenBank/DDBJ whole genome shotgun (WGS) entry which is preliminary data.</text>
</comment>
<dbReference type="InterPro" id="IPR050832">
    <property type="entry name" value="Bact_Acetyltransf"/>
</dbReference>
<feature type="domain" description="N-acetyltransferase" evidence="3">
    <location>
        <begin position="1"/>
        <end position="167"/>
    </location>
</feature>
<reference evidence="4 5" key="1">
    <citation type="submission" date="2020-08" db="EMBL/GenBank/DDBJ databases">
        <title>Genomic Encyclopedia of Type Strains, Phase IV (KMG-IV): sequencing the most valuable type-strain genomes for metagenomic binning, comparative biology and taxonomic classification.</title>
        <authorList>
            <person name="Goeker M."/>
        </authorList>
    </citation>
    <scope>NUCLEOTIDE SEQUENCE [LARGE SCALE GENOMIC DNA]</scope>
    <source>
        <strain evidence="4 5">DSM 21769</strain>
    </source>
</reference>
<dbReference type="InterPro" id="IPR000182">
    <property type="entry name" value="GNAT_dom"/>
</dbReference>
<protein>
    <submittedName>
        <fullName evidence="4">Ribosomal protein S18 acetylase RimI-like enzyme</fullName>
    </submittedName>
</protein>
<name>A0A841PP78_9BACL</name>
<keyword evidence="4" id="KW-0689">Ribosomal protein</keyword>
<dbReference type="PANTHER" id="PTHR43877">
    <property type="entry name" value="AMINOALKYLPHOSPHONATE N-ACETYLTRANSFERASE-RELATED-RELATED"/>
    <property type="match status" value="1"/>
</dbReference>
<evidence type="ECO:0000313" key="5">
    <source>
        <dbReference type="Proteomes" id="UP000568839"/>
    </source>
</evidence>
<dbReference type="Gene3D" id="3.40.630.30">
    <property type="match status" value="1"/>
</dbReference>
<keyword evidence="4" id="KW-0687">Ribonucleoprotein</keyword>
<dbReference type="EMBL" id="JACHHJ010000003">
    <property type="protein sequence ID" value="MBB6450570.1"/>
    <property type="molecule type" value="Genomic_DNA"/>
</dbReference>
<dbReference type="PROSITE" id="PS51186">
    <property type="entry name" value="GNAT"/>
    <property type="match status" value="1"/>
</dbReference>
<proteinExistence type="predicted"/>
<dbReference type="PANTHER" id="PTHR43877:SF2">
    <property type="entry name" value="AMINOALKYLPHOSPHONATE N-ACETYLTRANSFERASE-RELATED"/>
    <property type="match status" value="1"/>
</dbReference>
<evidence type="ECO:0000313" key="4">
    <source>
        <dbReference type="EMBL" id="MBB6450570.1"/>
    </source>
</evidence>
<dbReference type="CDD" id="cd04301">
    <property type="entry name" value="NAT_SF"/>
    <property type="match status" value="1"/>
</dbReference>
<accession>A0A841PP78</accession>